<feature type="non-terminal residue" evidence="1">
    <location>
        <position position="88"/>
    </location>
</feature>
<sequence>FYVFNFNTGSTFYYQSLIELGTQSHTKIRYLWTNIPMAPQATCLYYACQGRLLLFKSSTRNKTFKSDKYPFRIKPGPFQGYQQSAYYQ</sequence>
<proteinExistence type="predicted"/>
<gene>
    <name evidence="1" type="primary">ORF212611</name>
</gene>
<feature type="non-terminal residue" evidence="1">
    <location>
        <position position="1"/>
    </location>
</feature>
<reference evidence="1" key="1">
    <citation type="submission" date="2014-12" db="EMBL/GenBank/DDBJ databases">
        <title>Insight into the proteome of Arion vulgaris.</title>
        <authorList>
            <person name="Aradska J."/>
            <person name="Bulat T."/>
            <person name="Smidak R."/>
            <person name="Sarate P."/>
            <person name="Gangsoo J."/>
            <person name="Sialana F."/>
            <person name="Bilban M."/>
            <person name="Lubec G."/>
        </authorList>
    </citation>
    <scope>NUCLEOTIDE SEQUENCE</scope>
    <source>
        <tissue evidence="1">Skin</tissue>
    </source>
</reference>
<dbReference type="AlphaFoldDB" id="A0A0B7BTQ2"/>
<accession>A0A0B7BTQ2</accession>
<dbReference type="EMBL" id="HACG01049719">
    <property type="protein sequence ID" value="CEK96584.1"/>
    <property type="molecule type" value="Transcribed_RNA"/>
</dbReference>
<protein>
    <submittedName>
        <fullName evidence="1">Uncharacterized protein</fullName>
    </submittedName>
</protein>
<evidence type="ECO:0000313" key="1">
    <source>
        <dbReference type="EMBL" id="CEK96584.1"/>
    </source>
</evidence>
<name>A0A0B7BTQ2_9EUPU</name>
<organism evidence="1">
    <name type="scientific">Arion vulgaris</name>
    <dbReference type="NCBI Taxonomy" id="1028688"/>
    <lineage>
        <taxon>Eukaryota</taxon>
        <taxon>Metazoa</taxon>
        <taxon>Spiralia</taxon>
        <taxon>Lophotrochozoa</taxon>
        <taxon>Mollusca</taxon>
        <taxon>Gastropoda</taxon>
        <taxon>Heterobranchia</taxon>
        <taxon>Euthyneura</taxon>
        <taxon>Panpulmonata</taxon>
        <taxon>Eupulmonata</taxon>
        <taxon>Stylommatophora</taxon>
        <taxon>Helicina</taxon>
        <taxon>Arionoidea</taxon>
        <taxon>Arionidae</taxon>
        <taxon>Arion</taxon>
    </lineage>
</organism>